<dbReference type="PANTHER" id="PTHR43800:SF1">
    <property type="entry name" value="PEPTIDYL-LYSINE N-ACETYLTRANSFERASE YJAB"/>
    <property type="match status" value="1"/>
</dbReference>
<accession>D5T052</accession>
<protein>
    <submittedName>
        <fullName evidence="4">Putative acetyltransferase</fullName>
    </submittedName>
</protein>
<keyword evidence="2" id="KW-0012">Acyltransferase</keyword>
<evidence type="ECO:0000313" key="4">
    <source>
        <dbReference type="EMBL" id="ADG39651.1"/>
    </source>
</evidence>
<reference evidence="4 5" key="1">
    <citation type="journal article" date="2010" name="J. Bacteriol.">
        <title>Complete genome sequence analysis of Leuconostoc kimchii IMSNU 11154.</title>
        <authorList>
            <person name="Oh H.M."/>
            <person name="Cho Y.J."/>
            <person name="Kim B.K."/>
            <person name="Roe J.H."/>
            <person name="Kang S.O."/>
            <person name="Nahm B.H."/>
            <person name="Jeong G."/>
            <person name="Han H.U."/>
            <person name="Chun J."/>
        </authorList>
    </citation>
    <scope>NUCLEOTIDE SEQUENCE [LARGE SCALE GENOMIC DNA]</scope>
    <source>
        <strain evidence="5">IMSNU 11154 / KCTC 2386 / IH25</strain>
    </source>
</reference>
<dbReference type="PATRIC" id="fig|762051.18.peg.110"/>
<dbReference type="HOGENOM" id="CLU_013985_21_2_9"/>
<dbReference type="Pfam" id="PF13508">
    <property type="entry name" value="Acetyltransf_7"/>
    <property type="match status" value="1"/>
</dbReference>
<dbReference type="STRING" id="762051.LKI_00540"/>
<dbReference type="GO" id="GO:0016747">
    <property type="term" value="F:acyltransferase activity, transferring groups other than amino-acyl groups"/>
    <property type="evidence" value="ECO:0007669"/>
    <property type="project" value="InterPro"/>
</dbReference>
<gene>
    <name evidence="4" type="ordered locus">LKI_00540</name>
</gene>
<dbReference type="InterPro" id="IPR016181">
    <property type="entry name" value="Acyl_CoA_acyltransferase"/>
</dbReference>
<sequence length="102" mass="11841">MATLLPKSNLYVYYDNNKHIVGFLGEMDSYIAGLFVKKEFQTLGIGTQLINHVKELKNSLTLHVYKKNSKALKVYLKNNFVIDAETFDNETDEIEFSMTWKK</sequence>
<dbReference type="Gene3D" id="3.40.630.30">
    <property type="match status" value="1"/>
</dbReference>
<proteinExistence type="predicted"/>
<feature type="domain" description="N-acetyltransferase" evidence="3">
    <location>
        <begin position="1"/>
        <end position="101"/>
    </location>
</feature>
<evidence type="ECO:0000256" key="2">
    <source>
        <dbReference type="ARBA" id="ARBA00023315"/>
    </source>
</evidence>
<evidence type="ECO:0000259" key="3">
    <source>
        <dbReference type="PROSITE" id="PS51186"/>
    </source>
</evidence>
<keyword evidence="1 4" id="KW-0808">Transferase</keyword>
<dbReference type="InterPro" id="IPR000182">
    <property type="entry name" value="GNAT_dom"/>
</dbReference>
<dbReference type="PROSITE" id="PS51186">
    <property type="entry name" value="GNAT"/>
    <property type="match status" value="1"/>
</dbReference>
<dbReference type="CDD" id="cd04301">
    <property type="entry name" value="NAT_SF"/>
    <property type="match status" value="1"/>
</dbReference>
<organism evidence="4 5">
    <name type="scientific">Leuconostoc kimchii (strain IMSNU 11154 / KCTC 2386 / IH25)</name>
    <dbReference type="NCBI Taxonomy" id="762051"/>
    <lineage>
        <taxon>Bacteria</taxon>
        <taxon>Bacillati</taxon>
        <taxon>Bacillota</taxon>
        <taxon>Bacilli</taxon>
        <taxon>Lactobacillales</taxon>
        <taxon>Lactobacillaceae</taxon>
        <taxon>Leuconostoc</taxon>
    </lineage>
</organism>
<evidence type="ECO:0000256" key="1">
    <source>
        <dbReference type="ARBA" id="ARBA00022679"/>
    </source>
</evidence>
<evidence type="ECO:0000313" key="5">
    <source>
        <dbReference type="Proteomes" id="UP000002362"/>
    </source>
</evidence>
<dbReference type="Proteomes" id="UP000002362">
    <property type="component" value="Chromosome"/>
</dbReference>
<dbReference type="KEGG" id="lki:LKI_00540"/>
<dbReference type="PANTHER" id="PTHR43800">
    <property type="entry name" value="PEPTIDYL-LYSINE N-ACETYLTRANSFERASE YJAB"/>
    <property type="match status" value="1"/>
</dbReference>
<dbReference type="SUPFAM" id="SSF55729">
    <property type="entry name" value="Acyl-CoA N-acyltransferases (Nat)"/>
    <property type="match status" value="1"/>
</dbReference>
<dbReference type="eggNOG" id="COG0456">
    <property type="taxonomic scope" value="Bacteria"/>
</dbReference>
<dbReference type="EMBL" id="CP001758">
    <property type="protein sequence ID" value="ADG39651.1"/>
    <property type="molecule type" value="Genomic_DNA"/>
</dbReference>
<dbReference type="AlphaFoldDB" id="D5T052"/>
<name>D5T052_LEUKI</name>